<dbReference type="Gene3D" id="3.60.15.10">
    <property type="entry name" value="Ribonuclease Z/Hydroxyacylglutathione hydrolase-like"/>
    <property type="match status" value="1"/>
</dbReference>
<dbReference type="RefSeq" id="WP_242948342.1">
    <property type="nucleotide sequence ID" value="NZ_FOXR01000023.1"/>
</dbReference>
<name>A0A1I5X8W9_9FIRM</name>
<proteinExistence type="predicted"/>
<gene>
    <name evidence="1" type="ORF">SAMN05444406_12326</name>
</gene>
<dbReference type="AlphaFoldDB" id="A0A1I5X8W9"/>
<accession>A0A1I5X8W9</accession>
<dbReference type="Pfam" id="PF13483">
    <property type="entry name" value="Lactamase_B_3"/>
    <property type="match status" value="1"/>
</dbReference>
<organism evidence="1 2">
    <name type="scientific">Caldicoprobacter faecalis</name>
    <dbReference type="NCBI Taxonomy" id="937334"/>
    <lineage>
        <taxon>Bacteria</taxon>
        <taxon>Bacillati</taxon>
        <taxon>Bacillota</taxon>
        <taxon>Clostridia</taxon>
        <taxon>Caldicoprobacterales</taxon>
        <taxon>Caldicoprobacteraceae</taxon>
        <taxon>Caldicoprobacter</taxon>
    </lineage>
</organism>
<protein>
    <submittedName>
        <fullName evidence="1">L-ascorbate metabolism protein UlaG, beta-lactamase superfamily</fullName>
    </submittedName>
</protein>
<dbReference type="PANTHER" id="PTHR42967:SF1">
    <property type="entry name" value="MBL FOLD METALLO-HYDROLASE"/>
    <property type="match status" value="1"/>
</dbReference>
<evidence type="ECO:0000313" key="1">
    <source>
        <dbReference type="EMBL" id="SFQ28425.1"/>
    </source>
</evidence>
<reference evidence="1 2" key="1">
    <citation type="submission" date="2016-10" db="EMBL/GenBank/DDBJ databases">
        <authorList>
            <person name="de Groot N.N."/>
        </authorList>
    </citation>
    <scope>NUCLEOTIDE SEQUENCE [LARGE SCALE GENOMIC DNA]</scope>
    <source>
        <strain evidence="1 2">DSM 20678</strain>
    </source>
</reference>
<keyword evidence="2" id="KW-1185">Reference proteome</keyword>
<dbReference type="EMBL" id="FOXR01000023">
    <property type="protein sequence ID" value="SFQ28425.1"/>
    <property type="molecule type" value="Genomic_DNA"/>
</dbReference>
<sequence length="262" mass="30605">MKKDINDRPIDAPQASIWYLHHSGFAVETAGHFLVFDYSCDKPEGEARSLESGVVTPGQLDKDKKIVVFVSHGHGDHFSHVIFDWQNDRPDIVYVLSSDIKPRAKRNLQNSYFVSHYQQLFIDDVWIKAYGSTDIGVSFLVEVDGLKIFHAGDLNCWYWYYESTPEELKQDKESFEREIEKMAGEQIDIAFFPVDPRLKEYYHMGGELFIKLLRPGLFVPMHFWEQYDITRKFADRMKGLPTKVVFLSHRGQKIIYKKGRDE</sequence>
<evidence type="ECO:0000313" key="2">
    <source>
        <dbReference type="Proteomes" id="UP000198577"/>
    </source>
</evidence>
<dbReference type="InterPro" id="IPR036866">
    <property type="entry name" value="RibonucZ/Hydroxyglut_hydro"/>
</dbReference>
<dbReference type="SUPFAM" id="SSF56281">
    <property type="entry name" value="Metallo-hydrolase/oxidoreductase"/>
    <property type="match status" value="1"/>
</dbReference>
<dbReference type="STRING" id="937334.SAMN05444406_12326"/>
<dbReference type="Proteomes" id="UP000198577">
    <property type="component" value="Unassembled WGS sequence"/>
</dbReference>
<dbReference type="PANTHER" id="PTHR42967">
    <property type="entry name" value="METAL DEPENDENT HYDROLASE"/>
    <property type="match status" value="1"/>
</dbReference>